<dbReference type="Gene3D" id="2.130.10.130">
    <property type="entry name" value="Integrin alpha, N-terminal"/>
    <property type="match status" value="3"/>
</dbReference>
<dbReference type="Pfam" id="PF18962">
    <property type="entry name" value="Por_Secre_tail"/>
    <property type="match status" value="1"/>
</dbReference>
<dbReference type="KEGG" id="fte:Fluta_1258"/>
<organism evidence="3 4">
    <name type="scientific">Fluviicola taffensis (strain DSM 16823 / NCIMB 13979 / RW262)</name>
    <dbReference type="NCBI Taxonomy" id="755732"/>
    <lineage>
        <taxon>Bacteria</taxon>
        <taxon>Pseudomonadati</taxon>
        <taxon>Bacteroidota</taxon>
        <taxon>Flavobacteriia</taxon>
        <taxon>Flavobacteriales</taxon>
        <taxon>Crocinitomicaceae</taxon>
        <taxon>Fluviicola</taxon>
    </lineage>
</organism>
<dbReference type="InterPro" id="IPR013517">
    <property type="entry name" value="FG-GAP"/>
</dbReference>
<dbReference type="OrthoDB" id="9816120at2"/>
<name>F2IC27_FLUTR</name>
<dbReference type="InterPro" id="IPR028994">
    <property type="entry name" value="Integrin_alpha_N"/>
</dbReference>
<dbReference type="Pfam" id="PF13517">
    <property type="entry name" value="FG-GAP_3"/>
    <property type="match status" value="3"/>
</dbReference>
<evidence type="ECO:0000313" key="4">
    <source>
        <dbReference type="Proteomes" id="UP000007463"/>
    </source>
</evidence>
<feature type="domain" description="Secretion system C-terminal sorting" evidence="2">
    <location>
        <begin position="380"/>
        <end position="446"/>
    </location>
</feature>
<dbReference type="InterPro" id="IPR026444">
    <property type="entry name" value="Secre_tail"/>
</dbReference>
<dbReference type="HOGENOM" id="CLU_681177_0_0_10"/>
<reference evidence="3 4" key="1">
    <citation type="journal article" date="2011" name="Stand. Genomic Sci.">
        <title>Complete genome sequence of the gliding freshwater bacterium Fluviicola taffensis type strain (RW262).</title>
        <authorList>
            <person name="Woyke T."/>
            <person name="Chertkov O."/>
            <person name="Lapidus A."/>
            <person name="Nolan M."/>
            <person name="Lucas S."/>
            <person name="Del Rio T.G."/>
            <person name="Tice H."/>
            <person name="Cheng J.F."/>
            <person name="Tapia R."/>
            <person name="Han C."/>
            <person name="Goodwin L."/>
            <person name="Pitluck S."/>
            <person name="Liolios K."/>
            <person name="Pagani I."/>
            <person name="Ivanova N."/>
            <person name="Huntemann M."/>
            <person name="Mavromatis K."/>
            <person name="Mikhailova N."/>
            <person name="Pati A."/>
            <person name="Chen A."/>
            <person name="Palaniappan K."/>
            <person name="Land M."/>
            <person name="Hauser L."/>
            <person name="Brambilla E.M."/>
            <person name="Rohde M."/>
            <person name="Mwirichia R."/>
            <person name="Sikorski J."/>
            <person name="Tindall B.J."/>
            <person name="Goker M."/>
            <person name="Bristow J."/>
            <person name="Eisen J.A."/>
            <person name="Markowitz V."/>
            <person name="Hugenholtz P."/>
            <person name="Klenk H.P."/>
            <person name="Kyrpides N.C."/>
        </authorList>
    </citation>
    <scope>NUCLEOTIDE SEQUENCE [LARGE SCALE GENOMIC DNA]</scope>
    <source>
        <strain evidence="4">DSM 16823 / RW262 / RW262</strain>
    </source>
</reference>
<gene>
    <name evidence="3" type="ordered locus">Fluta_1258</name>
</gene>
<dbReference type="AlphaFoldDB" id="F2IC27"/>
<evidence type="ECO:0000313" key="3">
    <source>
        <dbReference type="EMBL" id="AEA43253.1"/>
    </source>
</evidence>
<dbReference type="PANTHER" id="PTHR44103:SF1">
    <property type="entry name" value="PROPROTEIN CONVERTASE P"/>
    <property type="match status" value="1"/>
</dbReference>
<dbReference type="EMBL" id="CP002542">
    <property type="protein sequence ID" value="AEA43253.1"/>
    <property type="molecule type" value="Genomic_DNA"/>
</dbReference>
<dbReference type="Proteomes" id="UP000007463">
    <property type="component" value="Chromosome"/>
</dbReference>
<dbReference type="SUPFAM" id="SSF69318">
    <property type="entry name" value="Integrin alpha N-terminal domain"/>
    <property type="match status" value="1"/>
</dbReference>
<sequence precursor="true">MTIQIMKHYTLLFFLFLSTISICQFGPVNIIDNSSASIGIRRIITADLNNDTKNEIIVAQAFNDKVAYYSNNGNGTFSSKIIIDSTLSYPVYVASGDLNGDNSQDLATIGQTYGEVVIYLNNGSGGFTKHEIDSANVFLNALVIQDFDNNGSQDLVIIGQHSIDLYRNNGSASFTKEHILTTSTSPNVLECMYLETADMNNDGKPDLITAETLGGVIYFNDGAGNFTPYTFTSEQLIARLIHVVDVNNDGFKDVVIQHSTGDVKLYTNNGDETFQLEGTLFNSPSITSMASVDADADGFQDLYMAYSNKVRMLFNNGNETFGGQTFLYENNSLFTNEVSIGNLDSNNDPEFIWSAAGGTIAYHKSTILGLADEMQTEIQVYPNPTSDLIAIESSEEIVEINLINSQGKKVAFQTLSNNKTIDLSTLAAGSYLLEVIGEHFTVKKRISKI</sequence>
<keyword evidence="4" id="KW-1185">Reference proteome</keyword>
<keyword evidence="1" id="KW-0732">Signal</keyword>
<dbReference type="NCBIfam" id="TIGR04183">
    <property type="entry name" value="Por_Secre_tail"/>
    <property type="match status" value="1"/>
</dbReference>
<dbReference type="STRING" id="755732.Fluta_1258"/>
<evidence type="ECO:0000259" key="2">
    <source>
        <dbReference type="Pfam" id="PF18962"/>
    </source>
</evidence>
<dbReference type="eggNOG" id="COG2706">
    <property type="taxonomic scope" value="Bacteria"/>
</dbReference>
<proteinExistence type="predicted"/>
<dbReference type="PANTHER" id="PTHR44103">
    <property type="entry name" value="PROPROTEIN CONVERTASE P"/>
    <property type="match status" value="1"/>
</dbReference>
<reference evidence="4" key="2">
    <citation type="submission" date="2011-02" db="EMBL/GenBank/DDBJ databases">
        <title>The complete genome of Fluviicola taffensis DSM 16823.</title>
        <authorList>
            <consortium name="US DOE Joint Genome Institute (JGI-PGF)"/>
            <person name="Lucas S."/>
            <person name="Copeland A."/>
            <person name="Lapidus A."/>
            <person name="Bruce D."/>
            <person name="Goodwin L."/>
            <person name="Pitluck S."/>
            <person name="Kyrpides N."/>
            <person name="Mavromatis K."/>
            <person name="Ivanova N."/>
            <person name="Mikhailova N."/>
            <person name="Pagani I."/>
            <person name="Chertkov O."/>
            <person name="Detter J.C."/>
            <person name="Han C."/>
            <person name="Tapia R."/>
            <person name="Land M."/>
            <person name="Hauser L."/>
            <person name="Markowitz V."/>
            <person name="Cheng J.-F."/>
            <person name="Hugenholtz P."/>
            <person name="Woyke T."/>
            <person name="Wu D."/>
            <person name="Tindall B."/>
            <person name="Pomrenke H.G."/>
            <person name="Brambilla E."/>
            <person name="Klenk H.-P."/>
            <person name="Eisen J.A."/>
        </authorList>
    </citation>
    <scope>NUCLEOTIDE SEQUENCE [LARGE SCALE GENOMIC DNA]</scope>
    <source>
        <strain evidence="4">DSM 16823 / RW262 / RW262</strain>
    </source>
</reference>
<protein>
    <recommendedName>
        <fullName evidence="2">Secretion system C-terminal sorting domain-containing protein</fullName>
    </recommendedName>
</protein>
<accession>F2IC27</accession>
<evidence type="ECO:0000256" key="1">
    <source>
        <dbReference type="ARBA" id="ARBA00022729"/>
    </source>
</evidence>